<proteinExistence type="predicted"/>
<name>A0A914RPL7_PAREQ</name>
<dbReference type="WBParaSite" id="PEQ_0000829701-mRNA-1">
    <property type="protein sequence ID" value="PEQ_0000829701-mRNA-1"/>
    <property type="gene ID" value="PEQ_0000829701"/>
</dbReference>
<protein>
    <submittedName>
        <fullName evidence="2">Uncharacterized protein</fullName>
    </submittedName>
</protein>
<dbReference type="AlphaFoldDB" id="A0A914RPL7"/>
<accession>A0A914RPL7</accession>
<organism evidence="1 2">
    <name type="scientific">Parascaris equorum</name>
    <name type="common">Equine roundworm</name>
    <dbReference type="NCBI Taxonomy" id="6256"/>
    <lineage>
        <taxon>Eukaryota</taxon>
        <taxon>Metazoa</taxon>
        <taxon>Ecdysozoa</taxon>
        <taxon>Nematoda</taxon>
        <taxon>Chromadorea</taxon>
        <taxon>Rhabditida</taxon>
        <taxon>Spirurina</taxon>
        <taxon>Ascaridomorpha</taxon>
        <taxon>Ascaridoidea</taxon>
        <taxon>Ascarididae</taxon>
        <taxon>Parascaris</taxon>
    </lineage>
</organism>
<evidence type="ECO:0000313" key="2">
    <source>
        <dbReference type="WBParaSite" id="PEQ_0000829701-mRNA-1"/>
    </source>
</evidence>
<reference evidence="2" key="1">
    <citation type="submission" date="2022-11" db="UniProtKB">
        <authorList>
            <consortium name="WormBaseParasite"/>
        </authorList>
    </citation>
    <scope>IDENTIFICATION</scope>
</reference>
<dbReference type="Proteomes" id="UP000887564">
    <property type="component" value="Unplaced"/>
</dbReference>
<evidence type="ECO:0000313" key="1">
    <source>
        <dbReference type="Proteomes" id="UP000887564"/>
    </source>
</evidence>
<keyword evidence="1" id="KW-1185">Reference proteome</keyword>
<sequence>MGGEDELSMVLGVSSNFLFAARICRFSACTRLNCIM</sequence>